<feature type="domain" description="Helitron helicase-like" evidence="3">
    <location>
        <begin position="386"/>
        <end position="539"/>
    </location>
</feature>
<keyword evidence="1" id="KW-0234">DNA repair</keyword>
<dbReference type="AlphaFoldDB" id="A0A9R0JYA3"/>
<reference evidence="5" key="1">
    <citation type="journal article" date="2021" name="Nat. Commun.">
        <title>Genomic analyses provide insights into spinach domestication and the genetic basis of agronomic traits.</title>
        <authorList>
            <person name="Cai X."/>
            <person name="Sun X."/>
            <person name="Xu C."/>
            <person name="Sun H."/>
            <person name="Wang X."/>
            <person name="Ge C."/>
            <person name="Zhang Z."/>
            <person name="Wang Q."/>
            <person name="Fei Z."/>
            <person name="Jiao C."/>
            <person name="Wang Q."/>
        </authorList>
    </citation>
    <scope>NUCLEOTIDE SEQUENCE [LARGE SCALE GENOMIC DNA]</scope>
    <source>
        <strain evidence="5">cv. Varoflay</strain>
    </source>
</reference>
<keyword evidence="1" id="KW-0378">Hydrolase</keyword>
<evidence type="ECO:0000256" key="1">
    <source>
        <dbReference type="RuleBase" id="RU363044"/>
    </source>
</evidence>
<reference evidence="6" key="2">
    <citation type="submission" date="2025-08" db="UniProtKB">
        <authorList>
            <consortium name="RefSeq"/>
        </authorList>
    </citation>
    <scope>IDENTIFICATION</scope>
    <source>
        <tissue evidence="6">Leaf</tissue>
    </source>
</reference>
<feature type="domain" description="DNA helicase Pif1-like DEAD-box helicase" evidence="2">
    <location>
        <begin position="900"/>
        <end position="1063"/>
    </location>
</feature>
<comment type="cofactor">
    <cofactor evidence="1">
        <name>Mg(2+)</name>
        <dbReference type="ChEBI" id="CHEBI:18420"/>
    </cofactor>
</comment>
<dbReference type="EC" id="5.6.2.3" evidence="1"/>
<evidence type="ECO:0000313" key="6">
    <source>
        <dbReference type="RefSeq" id="XP_021851591.2"/>
    </source>
</evidence>
<evidence type="ECO:0000259" key="4">
    <source>
        <dbReference type="Pfam" id="PF21530"/>
    </source>
</evidence>
<protein>
    <recommendedName>
        <fullName evidence="1">ATP-dependent DNA helicase</fullName>
        <ecNumber evidence="1">5.6.2.3</ecNumber>
    </recommendedName>
</protein>
<dbReference type="InterPro" id="IPR025476">
    <property type="entry name" value="Helitron_helicase-like"/>
</dbReference>
<dbReference type="Pfam" id="PF05970">
    <property type="entry name" value="PIF1"/>
    <property type="match status" value="1"/>
</dbReference>
<evidence type="ECO:0000313" key="5">
    <source>
        <dbReference type="Proteomes" id="UP000813463"/>
    </source>
</evidence>
<dbReference type="SUPFAM" id="SSF52540">
    <property type="entry name" value="P-loop containing nucleoside triphosphate hydrolases"/>
    <property type="match status" value="2"/>
</dbReference>
<comment type="similarity">
    <text evidence="1">Belongs to the helicase family.</text>
</comment>
<dbReference type="KEGG" id="soe:110791145"/>
<sequence>MSQTRETFIKLHHTEHANTDYEIISDPVHSRPEPPTLPETNYQLRRTAGNVIVKLLILYQHHMITPFPACYGSGLGEVALEVPLAVIGQPLPCESLELLLPHYCPKCSAKKFAYESLHFCWGDGEVELASSDYPPELVRLFTSQDEDALHFRKYARLYNNLFAFSSLGGANYAKTHKGIYVFKLHGQIYHYIPDLLPDNDNPKYLQLYFYDAQHEAENRLCCFPELREDIINILMNITQKNPYARFFRSLKEIEINDNTQIVVNKHTIPDPSVYNAPTSDEVAVILPDATSSSESSSPHILVSGKSNESHRIMHYYGCYDPLQYPLLFPCGDCGWNQGLKRMSTGGQRQLSVQQDPIMSCAVHTAEDLLSHEALCATESRPKADKHISCREYYSYKLQSRPNNLLLRADLYQGILDTVESGENNAANVGRRVVLPPTFIGGPRDLKKRYLNVMALVQRYRKPDLFVTMTCNVNWPEIKQEFAVGEEAQNRPDLVSRIFRAKLLALKKQIMEKHVFGEVAAMIYVVEFQKRGLPHAHFLIILKPAFKIKSPADYDRFGSANHCKYGYPKKFCVETTNSLDGYPFYRRRDTGETFPICRAALDNRWDGEQRPVDEIDQYQSDRWVSPCEAAWRIFGFDLYEMHPAVLPLQIHLPNMQKIQIRPYEHLDAVLANEKRSRTPLTEFFKANAATPDGTGFLYGQFTEKCRWDTSAKEWLQRKNKTVVVGRLAFVAPAEGERYFLRLFLVHVRSPKSFEDLLTVDGYRCATFQEAALKRGLLEEDDVVDLCLAEACEVKMPAALRRLFTTILIFCQPSDPNAMWLKYYAALSEDYKHQFPDSESKVKQLTARSVEQYLEAMGKSLKAFGLEHLNEAQDAEITRTKDILYALDAPIPDHCITCRGSLNPAQQLAFDCIIDHVKQKKHGAFFIDGPGGTGKTFLYNALYAEVCLMDKIVLATATSGNAAANIPFGRTAHSRFKIPIDIDASLACDVPKQGSLAALIQETTLIIWDEASMERKENVESLDLLLRDLCDEKLLFSGKLIVFGGDVRQVLPVVPRQKQREAVALQTVNNNFVQLPSKVVRHVEDGTDPITELTTLIFPEFDSNSFSSDIFTTREILTPMNDDVDTINTYLIQQFPGQAVVYKSFDTMLDDNCNVYPTEFINTLCPGGMSPHELILKEGSPVILLRNLLPSSGLCNGTRMICKRFFPNLIECVIITGHHKGKHVFIPRIKLRPAASSKYPILFQRKQFPIKLSFAMTINKSQGQTLSQVAIYLPQPCFSHGQLCAVSFFLIVAAQQYLHSKCTGVFQVAKWNGTKVVVKILDKDTIYAVYGRLRQNKKLQLLGYKQQSIVYILTTPEIYKEEIFDKRVDAYSFAVILLDTNAEEMS</sequence>
<dbReference type="Proteomes" id="UP000813463">
    <property type="component" value="Chromosome 1"/>
</dbReference>
<keyword evidence="1" id="KW-0347">Helicase</keyword>
<feature type="domain" description="DNA helicase Pif1-like 2B" evidence="4">
    <location>
        <begin position="1157"/>
        <end position="1200"/>
    </location>
</feature>
<evidence type="ECO:0000259" key="3">
    <source>
        <dbReference type="Pfam" id="PF14214"/>
    </source>
</evidence>
<evidence type="ECO:0000259" key="2">
    <source>
        <dbReference type="Pfam" id="PF05970"/>
    </source>
</evidence>
<organism evidence="5 6">
    <name type="scientific">Spinacia oleracea</name>
    <name type="common">Spinach</name>
    <dbReference type="NCBI Taxonomy" id="3562"/>
    <lineage>
        <taxon>Eukaryota</taxon>
        <taxon>Viridiplantae</taxon>
        <taxon>Streptophyta</taxon>
        <taxon>Embryophyta</taxon>
        <taxon>Tracheophyta</taxon>
        <taxon>Spermatophyta</taxon>
        <taxon>Magnoliopsida</taxon>
        <taxon>eudicotyledons</taxon>
        <taxon>Gunneridae</taxon>
        <taxon>Pentapetalae</taxon>
        <taxon>Caryophyllales</taxon>
        <taxon>Chenopodiaceae</taxon>
        <taxon>Chenopodioideae</taxon>
        <taxon>Anserineae</taxon>
        <taxon>Spinacia</taxon>
    </lineage>
</organism>
<dbReference type="PANTHER" id="PTHR10492:SF94">
    <property type="entry name" value="ATP-DEPENDENT DNA HELICASE"/>
    <property type="match status" value="1"/>
</dbReference>
<dbReference type="Pfam" id="PF21530">
    <property type="entry name" value="Pif1_2B_dom"/>
    <property type="match status" value="1"/>
</dbReference>
<gene>
    <name evidence="6" type="primary">LOC110791145</name>
</gene>
<dbReference type="InterPro" id="IPR010285">
    <property type="entry name" value="DNA_helicase_pif1-like_DEAD"/>
</dbReference>
<dbReference type="RefSeq" id="XP_021851591.2">
    <property type="nucleotide sequence ID" value="XM_021995899.2"/>
</dbReference>
<keyword evidence="1" id="KW-0227">DNA damage</keyword>
<proteinExistence type="inferred from homology"/>
<dbReference type="PANTHER" id="PTHR10492">
    <property type="match status" value="1"/>
</dbReference>
<dbReference type="InterPro" id="IPR049163">
    <property type="entry name" value="Pif1-like_2B_dom"/>
</dbReference>
<keyword evidence="1" id="KW-0547">Nucleotide-binding</keyword>
<keyword evidence="1" id="KW-0067">ATP-binding</keyword>
<dbReference type="Gene3D" id="3.40.50.300">
    <property type="entry name" value="P-loop containing nucleotide triphosphate hydrolases"/>
    <property type="match status" value="1"/>
</dbReference>
<name>A0A9R0JYA3_SPIOL</name>
<keyword evidence="5" id="KW-1185">Reference proteome</keyword>
<comment type="catalytic activity">
    <reaction evidence="1">
        <text>ATP + H2O = ADP + phosphate + H(+)</text>
        <dbReference type="Rhea" id="RHEA:13065"/>
        <dbReference type="ChEBI" id="CHEBI:15377"/>
        <dbReference type="ChEBI" id="CHEBI:15378"/>
        <dbReference type="ChEBI" id="CHEBI:30616"/>
        <dbReference type="ChEBI" id="CHEBI:43474"/>
        <dbReference type="ChEBI" id="CHEBI:456216"/>
        <dbReference type="EC" id="5.6.2.3"/>
    </reaction>
</comment>
<dbReference type="InterPro" id="IPR027417">
    <property type="entry name" value="P-loop_NTPase"/>
</dbReference>
<keyword evidence="1" id="KW-0233">DNA recombination</keyword>
<accession>A0A9R0JYA3</accession>
<dbReference type="GeneID" id="110791145"/>
<dbReference type="Pfam" id="PF14214">
    <property type="entry name" value="Helitron_like_N"/>
    <property type="match status" value="1"/>
</dbReference>